<organism evidence="1">
    <name type="scientific">mine drainage metagenome</name>
    <dbReference type="NCBI Taxonomy" id="410659"/>
    <lineage>
        <taxon>unclassified sequences</taxon>
        <taxon>metagenomes</taxon>
        <taxon>ecological metagenomes</taxon>
    </lineage>
</organism>
<gene>
    <name evidence="1" type="ORF">B1B_06000</name>
</gene>
<dbReference type="AlphaFoldDB" id="T1CJQ1"/>
<accession>T1CJQ1</accession>
<evidence type="ECO:0000313" key="1">
    <source>
        <dbReference type="EMBL" id="EQD67234.1"/>
    </source>
</evidence>
<feature type="non-terminal residue" evidence="1">
    <location>
        <position position="170"/>
    </location>
</feature>
<dbReference type="EMBL" id="AUZY01003816">
    <property type="protein sequence ID" value="EQD67234.1"/>
    <property type="molecule type" value="Genomic_DNA"/>
</dbReference>
<name>T1CJQ1_9ZZZZ</name>
<reference evidence="1" key="1">
    <citation type="submission" date="2013-08" db="EMBL/GenBank/DDBJ databases">
        <authorList>
            <person name="Mendez C."/>
            <person name="Richter M."/>
            <person name="Ferrer M."/>
            <person name="Sanchez J."/>
        </authorList>
    </citation>
    <scope>NUCLEOTIDE SEQUENCE</scope>
</reference>
<protein>
    <submittedName>
        <fullName evidence="1">Uncharacterized protein</fullName>
    </submittedName>
</protein>
<proteinExistence type="predicted"/>
<reference evidence="1" key="2">
    <citation type="journal article" date="2014" name="ISME J.">
        <title>Microbial stratification in low pH oxic and suboxic macroscopic growths along an acid mine drainage.</title>
        <authorList>
            <person name="Mendez-Garcia C."/>
            <person name="Mesa V."/>
            <person name="Sprenger R.R."/>
            <person name="Richter M."/>
            <person name="Diez M.S."/>
            <person name="Solano J."/>
            <person name="Bargiela R."/>
            <person name="Golyshina O.V."/>
            <person name="Manteca A."/>
            <person name="Ramos J.L."/>
            <person name="Gallego J.R."/>
            <person name="Llorente I."/>
            <person name="Martins Dos Santos V.A."/>
            <person name="Jensen O.N."/>
            <person name="Pelaez A.I."/>
            <person name="Sanchez J."/>
            <person name="Ferrer M."/>
        </authorList>
    </citation>
    <scope>NUCLEOTIDE SEQUENCE</scope>
</reference>
<comment type="caution">
    <text evidence="1">The sequence shown here is derived from an EMBL/GenBank/DDBJ whole genome shotgun (WGS) entry which is preliminary data.</text>
</comment>
<sequence length="170" mass="19773">MYPLSQALIDIKDTKSATTLLEASRDPKKTDPFYHYLLSRIQLQEGDPGSARRSIMRALGRLTNRDFLSQGIRVAVTEGDSDTILSMLDKIIELKEQDYVDLAELYRYLSDSSLIELQNKIVERFDRLASKNIWVERMRRDRYIRENDLGEAEKVSRKIVISRSKMIDDI</sequence>